<name>A0A0L0HLU7_SPIPD</name>
<dbReference type="OrthoDB" id="2152737at2759"/>
<reference evidence="1 2" key="1">
    <citation type="submission" date="2009-08" db="EMBL/GenBank/DDBJ databases">
        <title>The Genome Sequence of Spizellomyces punctatus strain DAOM BR117.</title>
        <authorList>
            <consortium name="The Broad Institute Genome Sequencing Platform"/>
            <person name="Russ C."/>
            <person name="Cuomo C."/>
            <person name="Shea T."/>
            <person name="Young S.K."/>
            <person name="Zeng Q."/>
            <person name="Koehrsen M."/>
            <person name="Haas B."/>
            <person name="Borodovsky M."/>
            <person name="Guigo R."/>
            <person name="Alvarado L."/>
            <person name="Berlin A."/>
            <person name="Bochicchio J."/>
            <person name="Borenstein D."/>
            <person name="Chapman S."/>
            <person name="Chen Z."/>
            <person name="Engels R."/>
            <person name="Freedman E."/>
            <person name="Gellesch M."/>
            <person name="Goldberg J."/>
            <person name="Griggs A."/>
            <person name="Gujja S."/>
            <person name="Heiman D."/>
            <person name="Hepburn T."/>
            <person name="Howarth C."/>
            <person name="Jen D."/>
            <person name="Larson L."/>
            <person name="Lewis B."/>
            <person name="Mehta T."/>
            <person name="Park D."/>
            <person name="Pearson M."/>
            <person name="Roberts A."/>
            <person name="Saif S."/>
            <person name="Shenoy N."/>
            <person name="Sisk P."/>
            <person name="Stolte C."/>
            <person name="Sykes S."/>
            <person name="Thomson T."/>
            <person name="Walk T."/>
            <person name="White J."/>
            <person name="Yandava C."/>
            <person name="Burger G."/>
            <person name="Gray M.W."/>
            <person name="Holland P.W.H."/>
            <person name="King N."/>
            <person name="Lang F.B.F."/>
            <person name="Roger A.J."/>
            <person name="Ruiz-Trillo I."/>
            <person name="Lander E."/>
            <person name="Nusbaum C."/>
        </authorList>
    </citation>
    <scope>NUCLEOTIDE SEQUENCE [LARGE SCALE GENOMIC DNA]</scope>
    <source>
        <strain evidence="1 2">DAOM BR117</strain>
    </source>
</reference>
<evidence type="ECO:0000313" key="1">
    <source>
        <dbReference type="EMBL" id="KND02043.1"/>
    </source>
</evidence>
<organism evidence="1 2">
    <name type="scientific">Spizellomyces punctatus (strain DAOM BR117)</name>
    <dbReference type="NCBI Taxonomy" id="645134"/>
    <lineage>
        <taxon>Eukaryota</taxon>
        <taxon>Fungi</taxon>
        <taxon>Fungi incertae sedis</taxon>
        <taxon>Chytridiomycota</taxon>
        <taxon>Chytridiomycota incertae sedis</taxon>
        <taxon>Chytridiomycetes</taxon>
        <taxon>Spizellomycetales</taxon>
        <taxon>Spizellomycetaceae</taxon>
        <taxon>Spizellomyces</taxon>
    </lineage>
</organism>
<dbReference type="AlphaFoldDB" id="A0A0L0HLU7"/>
<dbReference type="RefSeq" id="XP_016610082.1">
    <property type="nucleotide sequence ID" value="XM_016750830.1"/>
</dbReference>
<keyword evidence="2" id="KW-1185">Reference proteome</keyword>
<dbReference type="InParanoid" id="A0A0L0HLU7"/>
<dbReference type="EMBL" id="KQ257453">
    <property type="protein sequence ID" value="KND02043.1"/>
    <property type="molecule type" value="Genomic_DNA"/>
</dbReference>
<dbReference type="GeneID" id="27686124"/>
<accession>A0A0L0HLU7</accession>
<gene>
    <name evidence="1" type="ORF">SPPG_02547</name>
</gene>
<dbReference type="Proteomes" id="UP000053201">
    <property type="component" value="Unassembled WGS sequence"/>
</dbReference>
<evidence type="ECO:0000313" key="2">
    <source>
        <dbReference type="Proteomes" id="UP000053201"/>
    </source>
</evidence>
<protein>
    <submittedName>
        <fullName evidence="1">Uncharacterized protein</fullName>
    </submittedName>
</protein>
<sequence>MEVPHLEWSRSLWPGLKLTAEESELLEEIWLLDLPFLVDNPSGLAYAVVVDPMSFLPAYCRLSSLYEKHGFRRFSAIPLRRSLIQSHIRIDTVILYQHILGITRQEQGVQVSQQDPAILWVSCGRQHLQIPLDYLVSGKAGWSW</sequence>
<dbReference type="VEuPathDB" id="FungiDB:SPPG_02547"/>
<proteinExistence type="predicted"/>